<proteinExistence type="predicted"/>
<name>A0A1E3PHF3_9ASCO</name>
<evidence type="ECO:0000313" key="2">
    <source>
        <dbReference type="Proteomes" id="UP000095009"/>
    </source>
</evidence>
<reference evidence="1 2" key="1">
    <citation type="journal article" date="2016" name="Proc. Natl. Acad. Sci. U.S.A.">
        <title>Comparative genomics of biotechnologically important yeasts.</title>
        <authorList>
            <person name="Riley R."/>
            <person name="Haridas S."/>
            <person name="Wolfe K.H."/>
            <person name="Lopes M.R."/>
            <person name="Hittinger C.T."/>
            <person name="Goeker M."/>
            <person name="Salamov A.A."/>
            <person name="Wisecaver J.H."/>
            <person name="Long T.M."/>
            <person name="Calvey C.H."/>
            <person name="Aerts A.L."/>
            <person name="Barry K.W."/>
            <person name="Choi C."/>
            <person name="Clum A."/>
            <person name="Coughlan A.Y."/>
            <person name="Deshpande S."/>
            <person name="Douglass A.P."/>
            <person name="Hanson S.J."/>
            <person name="Klenk H.-P."/>
            <person name="LaButti K.M."/>
            <person name="Lapidus A."/>
            <person name="Lindquist E.A."/>
            <person name="Lipzen A.M."/>
            <person name="Meier-Kolthoff J.P."/>
            <person name="Ohm R.A."/>
            <person name="Otillar R.P."/>
            <person name="Pangilinan J.L."/>
            <person name="Peng Y."/>
            <person name="Rokas A."/>
            <person name="Rosa C.A."/>
            <person name="Scheuner C."/>
            <person name="Sibirny A.A."/>
            <person name="Slot J.C."/>
            <person name="Stielow J.B."/>
            <person name="Sun H."/>
            <person name="Kurtzman C.P."/>
            <person name="Blackwell M."/>
            <person name="Grigoriev I.V."/>
            <person name="Jeffries T.W."/>
        </authorList>
    </citation>
    <scope>NUCLEOTIDE SEQUENCE [LARGE SCALE GENOMIC DNA]</scope>
    <source>
        <strain evidence="1 2">DSM 6958</strain>
    </source>
</reference>
<dbReference type="AlphaFoldDB" id="A0A1E3PHF3"/>
<gene>
    <name evidence="1" type="ORF">NADFUDRAFT_71404</name>
</gene>
<sequence length="53" mass="6071">MGSFFFFSFSDRIYRNLTGQDDGGPTQKLTIRTSSNLKHSIAYAEKHSKLKSR</sequence>
<keyword evidence="2" id="KW-1185">Reference proteome</keyword>
<accession>A0A1E3PHF3</accession>
<dbReference type="Proteomes" id="UP000095009">
    <property type="component" value="Unassembled WGS sequence"/>
</dbReference>
<protein>
    <submittedName>
        <fullName evidence="1">Uncharacterized protein</fullName>
    </submittedName>
</protein>
<evidence type="ECO:0000313" key="1">
    <source>
        <dbReference type="EMBL" id="ODQ64372.1"/>
    </source>
</evidence>
<dbReference type="EMBL" id="KV454412">
    <property type="protein sequence ID" value="ODQ64372.1"/>
    <property type="molecule type" value="Genomic_DNA"/>
</dbReference>
<organism evidence="1 2">
    <name type="scientific">Nadsonia fulvescens var. elongata DSM 6958</name>
    <dbReference type="NCBI Taxonomy" id="857566"/>
    <lineage>
        <taxon>Eukaryota</taxon>
        <taxon>Fungi</taxon>
        <taxon>Dikarya</taxon>
        <taxon>Ascomycota</taxon>
        <taxon>Saccharomycotina</taxon>
        <taxon>Dipodascomycetes</taxon>
        <taxon>Dipodascales</taxon>
        <taxon>Dipodascales incertae sedis</taxon>
        <taxon>Nadsonia</taxon>
    </lineage>
</organism>